<name>B0SWY0_CAUSK</name>
<organism evidence="1">
    <name type="scientific">Caulobacter sp. (strain K31)</name>
    <dbReference type="NCBI Taxonomy" id="366602"/>
    <lineage>
        <taxon>Bacteria</taxon>
        <taxon>Pseudomonadati</taxon>
        <taxon>Pseudomonadota</taxon>
        <taxon>Alphaproteobacteria</taxon>
        <taxon>Caulobacterales</taxon>
        <taxon>Caulobacteraceae</taxon>
        <taxon>Caulobacter</taxon>
    </lineage>
</organism>
<evidence type="ECO:0000313" key="1">
    <source>
        <dbReference type="EMBL" id="ABZ73188.1"/>
    </source>
</evidence>
<dbReference type="OrthoDB" id="6878627at2"/>
<reference evidence="1" key="1">
    <citation type="submission" date="2008-01" db="EMBL/GenBank/DDBJ databases">
        <title>Complete sequence of chromosome of Caulobacter sp. K31.</title>
        <authorList>
            <consortium name="US DOE Joint Genome Institute"/>
            <person name="Copeland A."/>
            <person name="Lucas S."/>
            <person name="Lapidus A."/>
            <person name="Barry K."/>
            <person name="Glavina del Rio T."/>
            <person name="Dalin E."/>
            <person name="Tice H."/>
            <person name="Pitluck S."/>
            <person name="Bruce D."/>
            <person name="Goodwin L."/>
            <person name="Thompson L.S."/>
            <person name="Brettin T."/>
            <person name="Detter J.C."/>
            <person name="Han C."/>
            <person name="Schmutz J."/>
            <person name="Larimer F."/>
            <person name="Land M."/>
            <person name="Hauser L."/>
            <person name="Kyrpides N."/>
            <person name="Kim E."/>
            <person name="Stephens C."/>
            <person name="Richardson P."/>
        </authorList>
    </citation>
    <scope>NUCLEOTIDE SEQUENCE [LARGE SCALE GENOMIC DNA]</scope>
    <source>
        <strain evidence="1">K31</strain>
    </source>
</reference>
<gene>
    <name evidence="1" type="ordered locus">Caul_4063</name>
</gene>
<proteinExistence type="predicted"/>
<sequence>MAWEIRTDRIAEGDVARLCRLEKGRVTGVDEDENGWDLMVEFPPALESAFPDRDPPLRRCIIQVKSTQTRRAATKVKLSNALALTKDDLPCFTVLLTYPKPHEFEAAYLQHMWGSPMMDALFRARKAKVAGKALHKQYVPITFKTADRHDHDVIGALLRAIDEVGPDYAEKKRALREAMGYEDGSADVSLTFANDHYLKDFDDLLLGIRKELPISAASIVEKRFNIPGPKHEIGAGRLSLTEFQAEKCVLTLAHGDEELVWVGKVFKGLETLPLAQRRVRLVGGPLSIILSGNRNANVTWDSSFDTPCPLDELIRDVKFRSWMDGSETFLTIWTERGEFRPIPINFDKAATETWTDILSAVQALARVVPSERRPADLTVSLKEIARQLDTHRAFVQICGPSTQVIRIRFEVDGGHDFSLVTHLVFPWAIRVGEYYLVAVVEREVTSVSREGDQIQFESGNGRILRGTPIKATDATDALLAREVLWARDRAKGSNRRILSFHPTEGGSGDFELTWDSEDNSDS</sequence>
<evidence type="ECO:0008006" key="2">
    <source>
        <dbReference type="Google" id="ProtNLM"/>
    </source>
</evidence>
<dbReference type="KEGG" id="cak:Caul_4063"/>
<accession>B0SWY0</accession>
<dbReference type="AlphaFoldDB" id="B0SWY0"/>
<dbReference type="eggNOG" id="ENOG5032R4Z">
    <property type="taxonomic scope" value="Bacteria"/>
</dbReference>
<dbReference type="HOGENOM" id="CLU_521469_0_0_5"/>
<protein>
    <recommendedName>
        <fullName evidence="2">DUF4365 domain-containing protein</fullName>
    </recommendedName>
</protein>
<dbReference type="EMBL" id="CP000927">
    <property type="protein sequence ID" value="ABZ73188.1"/>
    <property type="molecule type" value="Genomic_DNA"/>
</dbReference>